<reference evidence="7 8" key="1">
    <citation type="submission" date="2019-04" db="EMBL/GenBank/DDBJ databases">
        <title>Herbidospora sp. NEAU-GS14.nov., a novel actinomycete isolated from soil.</title>
        <authorList>
            <person name="Han L."/>
        </authorList>
    </citation>
    <scope>NUCLEOTIDE SEQUENCE [LARGE SCALE GENOMIC DNA]</scope>
    <source>
        <strain evidence="7 8">NEAU-GS14</strain>
    </source>
</reference>
<dbReference type="InterPro" id="IPR036890">
    <property type="entry name" value="HATPase_C_sf"/>
</dbReference>
<feature type="transmembrane region" description="Helical" evidence="4">
    <location>
        <begin position="46"/>
        <end position="64"/>
    </location>
</feature>
<dbReference type="Pfam" id="PF02518">
    <property type="entry name" value="HATPase_c"/>
    <property type="match status" value="1"/>
</dbReference>
<sequence>MMDKVIKRVRRVVRWTLNTTLGLVWFVIVLGLLAEQEAGPVNWWRLGPALALVVVFSALFLRVTKAILERRYAQRELVAGAVVSLAVALLGTGAPTSWSFVAFTWLSVAVIGVRVRTAWILSLATLLVTAPLNGYRMLDYIGDADTATQVGAVVGSFLYTALMCGTLPWANRLWVWIWRIAEEAHEGREAQARLAVAEERLRFARDLHDLVGHQLSAIAVKSELAVRLGGDTPASAEMAEVRGLARTALRELREAVKGYRQLDLTAELASVRGVLEAAGITCDLKLPYREAPGDTAPVFAWVVREAVTNVLRHSTATTCEITLRLTQEETILEVRNNGVQKDAVKNGEGSGLAGLSERLGAVGGKLTAEPDRKGGFVLRAAAPRVQEPVLAGRL</sequence>
<evidence type="ECO:0000313" key="7">
    <source>
        <dbReference type="EMBL" id="TKK90121.1"/>
    </source>
</evidence>
<dbReference type="InterPro" id="IPR003594">
    <property type="entry name" value="HATPase_dom"/>
</dbReference>
<dbReference type="CDD" id="cd16917">
    <property type="entry name" value="HATPase_UhpB-NarQ-NarX-like"/>
    <property type="match status" value="1"/>
</dbReference>
<dbReference type="OrthoDB" id="5241784at2"/>
<dbReference type="Gene3D" id="3.30.565.10">
    <property type="entry name" value="Histidine kinase-like ATPase, C-terminal domain"/>
    <property type="match status" value="1"/>
</dbReference>
<organism evidence="7 8">
    <name type="scientific">Herbidospora galbida</name>
    <dbReference type="NCBI Taxonomy" id="2575442"/>
    <lineage>
        <taxon>Bacteria</taxon>
        <taxon>Bacillati</taxon>
        <taxon>Actinomycetota</taxon>
        <taxon>Actinomycetes</taxon>
        <taxon>Streptosporangiales</taxon>
        <taxon>Streptosporangiaceae</taxon>
        <taxon>Herbidospora</taxon>
    </lineage>
</organism>
<dbReference type="PANTHER" id="PTHR24421">
    <property type="entry name" value="NITRATE/NITRITE SENSOR PROTEIN NARX-RELATED"/>
    <property type="match status" value="1"/>
</dbReference>
<evidence type="ECO:0000256" key="3">
    <source>
        <dbReference type="ARBA" id="ARBA00023012"/>
    </source>
</evidence>
<evidence type="ECO:0000313" key="8">
    <source>
        <dbReference type="Proteomes" id="UP000308705"/>
    </source>
</evidence>
<proteinExistence type="predicted"/>
<accession>A0A4U3MKY4</accession>
<dbReference type="InterPro" id="IPR011712">
    <property type="entry name" value="Sig_transdc_His_kin_sub3_dim/P"/>
</dbReference>
<protein>
    <submittedName>
        <fullName evidence="7">Sensor histidine kinase</fullName>
    </submittedName>
</protein>
<evidence type="ECO:0000256" key="4">
    <source>
        <dbReference type="SAM" id="Phobius"/>
    </source>
</evidence>
<keyword evidence="4" id="KW-0472">Membrane</keyword>
<dbReference type="GO" id="GO:0046983">
    <property type="term" value="F:protein dimerization activity"/>
    <property type="evidence" value="ECO:0007669"/>
    <property type="project" value="InterPro"/>
</dbReference>
<keyword evidence="3" id="KW-0902">Two-component regulatory system</keyword>
<dbReference type="EMBL" id="SZQA01000004">
    <property type="protein sequence ID" value="TKK90121.1"/>
    <property type="molecule type" value="Genomic_DNA"/>
</dbReference>
<evidence type="ECO:0000259" key="6">
    <source>
        <dbReference type="Pfam" id="PF07730"/>
    </source>
</evidence>
<feature type="transmembrane region" description="Helical" evidence="4">
    <location>
        <begin position="76"/>
        <end position="94"/>
    </location>
</feature>
<dbReference type="Pfam" id="PF07730">
    <property type="entry name" value="HisKA_3"/>
    <property type="match status" value="1"/>
</dbReference>
<keyword evidence="8" id="KW-1185">Reference proteome</keyword>
<dbReference type="InterPro" id="IPR050482">
    <property type="entry name" value="Sensor_HK_TwoCompSys"/>
</dbReference>
<feature type="domain" description="Signal transduction histidine kinase subgroup 3 dimerisation and phosphoacceptor" evidence="6">
    <location>
        <begin position="199"/>
        <end position="262"/>
    </location>
</feature>
<evidence type="ECO:0000256" key="1">
    <source>
        <dbReference type="ARBA" id="ARBA00022679"/>
    </source>
</evidence>
<feature type="domain" description="Histidine kinase/HSP90-like ATPase" evidence="5">
    <location>
        <begin position="302"/>
        <end position="380"/>
    </location>
</feature>
<gene>
    <name evidence="7" type="ORF">FDA94_06800</name>
</gene>
<keyword evidence="4" id="KW-1133">Transmembrane helix</keyword>
<keyword evidence="4" id="KW-0812">Transmembrane</keyword>
<comment type="caution">
    <text evidence="7">The sequence shown here is derived from an EMBL/GenBank/DDBJ whole genome shotgun (WGS) entry which is preliminary data.</text>
</comment>
<evidence type="ECO:0000256" key="2">
    <source>
        <dbReference type="ARBA" id="ARBA00022777"/>
    </source>
</evidence>
<keyword evidence="1" id="KW-0808">Transferase</keyword>
<evidence type="ECO:0000259" key="5">
    <source>
        <dbReference type="Pfam" id="PF02518"/>
    </source>
</evidence>
<keyword evidence="2 7" id="KW-0418">Kinase</keyword>
<dbReference type="PANTHER" id="PTHR24421:SF63">
    <property type="entry name" value="SENSOR HISTIDINE KINASE DESK"/>
    <property type="match status" value="1"/>
</dbReference>
<dbReference type="Gene3D" id="1.20.5.1930">
    <property type="match status" value="1"/>
</dbReference>
<dbReference type="GO" id="GO:0016020">
    <property type="term" value="C:membrane"/>
    <property type="evidence" value="ECO:0007669"/>
    <property type="project" value="InterPro"/>
</dbReference>
<dbReference type="Proteomes" id="UP000308705">
    <property type="component" value="Unassembled WGS sequence"/>
</dbReference>
<name>A0A4U3MKY4_9ACTN</name>
<dbReference type="AlphaFoldDB" id="A0A4U3MKY4"/>
<dbReference type="SUPFAM" id="SSF55874">
    <property type="entry name" value="ATPase domain of HSP90 chaperone/DNA topoisomerase II/histidine kinase"/>
    <property type="match status" value="1"/>
</dbReference>
<feature type="transmembrane region" description="Helical" evidence="4">
    <location>
        <begin position="12"/>
        <end position="34"/>
    </location>
</feature>
<feature type="transmembrane region" description="Helical" evidence="4">
    <location>
        <begin position="100"/>
        <end position="128"/>
    </location>
</feature>
<dbReference type="GO" id="GO:0000155">
    <property type="term" value="F:phosphorelay sensor kinase activity"/>
    <property type="evidence" value="ECO:0007669"/>
    <property type="project" value="InterPro"/>
</dbReference>